<feature type="domain" description="Major facilitator superfamily (MFS) profile" evidence="8">
    <location>
        <begin position="13"/>
        <end position="419"/>
    </location>
</feature>
<evidence type="ECO:0000256" key="2">
    <source>
        <dbReference type="ARBA" id="ARBA00022448"/>
    </source>
</evidence>
<evidence type="ECO:0000256" key="7">
    <source>
        <dbReference type="SAM" id="Phobius"/>
    </source>
</evidence>
<feature type="transmembrane region" description="Helical" evidence="7">
    <location>
        <begin position="46"/>
        <end position="67"/>
    </location>
</feature>
<dbReference type="EMBL" id="CP000724">
    <property type="protein sequence ID" value="ABR48068.1"/>
    <property type="molecule type" value="Genomic_DNA"/>
</dbReference>
<evidence type="ECO:0000256" key="1">
    <source>
        <dbReference type="ARBA" id="ARBA00004651"/>
    </source>
</evidence>
<keyword evidence="6 7" id="KW-0472">Membrane</keyword>
<dbReference type="SUPFAM" id="SSF103473">
    <property type="entry name" value="MFS general substrate transporter"/>
    <property type="match status" value="1"/>
</dbReference>
<evidence type="ECO:0000313" key="9">
    <source>
        <dbReference type="EMBL" id="ABR48068.1"/>
    </source>
</evidence>
<protein>
    <submittedName>
        <fullName evidence="9">Major facilitator superfamily MFS_1</fullName>
    </submittedName>
</protein>
<dbReference type="InterPro" id="IPR036259">
    <property type="entry name" value="MFS_trans_sf"/>
</dbReference>
<organism evidence="9 10">
    <name type="scientific">Alkaliphilus metalliredigens (strain QYMF)</name>
    <dbReference type="NCBI Taxonomy" id="293826"/>
    <lineage>
        <taxon>Bacteria</taxon>
        <taxon>Bacillati</taxon>
        <taxon>Bacillota</taxon>
        <taxon>Clostridia</taxon>
        <taxon>Peptostreptococcales</taxon>
        <taxon>Natronincolaceae</taxon>
        <taxon>Alkaliphilus</taxon>
    </lineage>
</organism>
<proteinExistence type="predicted"/>
<dbReference type="InterPro" id="IPR020846">
    <property type="entry name" value="MFS_dom"/>
</dbReference>
<feature type="transmembrane region" description="Helical" evidence="7">
    <location>
        <begin position="12"/>
        <end position="40"/>
    </location>
</feature>
<dbReference type="AlphaFoldDB" id="A6TPF0"/>
<dbReference type="PROSITE" id="PS50850">
    <property type="entry name" value="MFS"/>
    <property type="match status" value="1"/>
</dbReference>
<feature type="transmembrane region" description="Helical" evidence="7">
    <location>
        <begin position="364"/>
        <end position="386"/>
    </location>
</feature>
<feature type="transmembrane region" description="Helical" evidence="7">
    <location>
        <begin position="324"/>
        <end position="344"/>
    </location>
</feature>
<dbReference type="GO" id="GO:0005886">
    <property type="term" value="C:plasma membrane"/>
    <property type="evidence" value="ECO:0007669"/>
    <property type="project" value="UniProtKB-SubCell"/>
</dbReference>
<keyword evidence="10" id="KW-1185">Reference proteome</keyword>
<dbReference type="InterPro" id="IPR011701">
    <property type="entry name" value="MFS"/>
</dbReference>
<feature type="transmembrane region" description="Helical" evidence="7">
    <location>
        <begin position="172"/>
        <end position="191"/>
    </location>
</feature>
<comment type="subcellular location">
    <subcellularLocation>
        <location evidence="1">Cell membrane</location>
        <topology evidence="1">Multi-pass membrane protein</topology>
    </subcellularLocation>
</comment>
<reference evidence="10" key="1">
    <citation type="journal article" date="2016" name="Genome Announc.">
        <title>Complete genome sequence of Alkaliphilus metalliredigens strain QYMF, an alkaliphilic and metal-reducing bacterium isolated from borax-contaminated leachate ponds.</title>
        <authorList>
            <person name="Hwang C."/>
            <person name="Copeland A."/>
            <person name="Lucas S."/>
            <person name="Lapidus A."/>
            <person name="Barry K."/>
            <person name="Detter J.C."/>
            <person name="Glavina Del Rio T."/>
            <person name="Hammon N."/>
            <person name="Israni S."/>
            <person name="Dalin E."/>
            <person name="Tice H."/>
            <person name="Pitluck S."/>
            <person name="Chertkov O."/>
            <person name="Brettin T."/>
            <person name="Bruce D."/>
            <person name="Han C."/>
            <person name="Schmutz J."/>
            <person name="Larimer F."/>
            <person name="Land M.L."/>
            <person name="Hauser L."/>
            <person name="Kyrpides N."/>
            <person name="Mikhailova N."/>
            <person name="Ye Q."/>
            <person name="Zhou J."/>
            <person name="Richardson P."/>
            <person name="Fields M.W."/>
        </authorList>
    </citation>
    <scope>NUCLEOTIDE SEQUENCE [LARGE SCALE GENOMIC DNA]</scope>
    <source>
        <strain evidence="10">QYMF</strain>
    </source>
</reference>
<keyword evidence="2" id="KW-0813">Transport</keyword>
<evidence type="ECO:0000256" key="5">
    <source>
        <dbReference type="ARBA" id="ARBA00022989"/>
    </source>
</evidence>
<accession>A6TPF0</accession>
<feature type="transmembrane region" description="Helical" evidence="7">
    <location>
        <begin position="262"/>
        <end position="283"/>
    </location>
</feature>
<dbReference type="HOGENOM" id="CLU_034180_16_3_9"/>
<sequence>MNIKKKKKILNTNFVLFLLGRMISDLGNSVQMMIMPLYIIDIGGSAATIGLFAFLSLLPALIIYPFAGVIGDRMNRKKIMVVTDLISAGVILALGFISYWGFMNISLLLIVQAVISLLNGLFEPATRGMLPQLVDKEELTQSNSTVASMRSISIMLGPVIGTVLYANFGITMVFLINGISFLLSGASEMMIRYVHVKRQRTEGMKGIIKDLLEGIQFIMKNKIIRNMCYFFLVIYFVAQPIFSVILPLFFKTNLQYSDTQYGYLQTVIILGALLGSVVIGVLFGKEEQVTKPFTIGCGLLLGTMLIFSILLFPKSLAVLGNGTIGYLALLAGVLGLFSFANIFISVPVQTYIQRETPNEYMSRVFSLVSMISRGGMPLGALVYGIVLEWVEMHWTVLVATLLMMMICIVFISLLIKDYKIQEPY</sequence>
<dbReference type="RefSeq" id="WP_012063102.1">
    <property type="nucleotide sequence ID" value="NC_009633.1"/>
</dbReference>
<evidence type="ECO:0000256" key="3">
    <source>
        <dbReference type="ARBA" id="ARBA00022475"/>
    </source>
</evidence>
<evidence type="ECO:0000259" key="8">
    <source>
        <dbReference type="PROSITE" id="PS50850"/>
    </source>
</evidence>
<evidence type="ECO:0000313" key="10">
    <source>
        <dbReference type="Proteomes" id="UP000001572"/>
    </source>
</evidence>
<dbReference type="eggNOG" id="COG2814">
    <property type="taxonomic scope" value="Bacteria"/>
</dbReference>
<name>A6TPF0_ALKMQ</name>
<gene>
    <name evidence="9" type="ordered locus">Amet_1904</name>
</gene>
<dbReference type="Gene3D" id="1.20.1250.20">
    <property type="entry name" value="MFS general substrate transporter like domains"/>
    <property type="match status" value="1"/>
</dbReference>
<dbReference type="PANTHER" id="PTHR23513">
    <property type="entry name" value="INTEGRAL MEMBRANE EFFLUX PROTEIN-RELATED"/>
    <property type="match status" value="1"/>
</dbReference>
<dbReference type="Pfam" id="PF07690">
    <property type="entry name" value="MFS_1"/>
    <property type="match status" value="1"/>
</dbReference>
<feature type="transmembrane region" description="Helical" evidence="7">
    <location>
        <begin position="79"/>
        <end position="99"/>
    </location>
</feature>
<dbReference type="PANTHER" id="PTHR23513:SF6">
    <property type="entry name" value="MAJOR FACILITATOR SUPERFAMILY ASSOCIATED DOMAIN-CONTAINING PROTEIN"/>
    <property type="match status" value="1"/>
</dbReference>
<evidence type="ECO:0000256" key="6">
    <source>
        <dbReference type="ARBA" id="ARBA00023136"/>
    </source>
</evidence>
<feature type="transmembrane region" description="Helical" evidence="7">
    <location>
        <begin position="295"/>
        <end position="312"/>
    </location>
</feature>
<feature type="transmembrane region" description="Helical" evidence="7">
    <location>
        <begin position="228"/>
        <end position="250"/>
    </location>
</feature>
<dbReference type="KEGG" id="amt:Amet_1904"/>
<keyword evidence="3" id="KW-1003">Cell membrane</keyword>
<keyword evidence="4 7" id="KW-0812">Transmembrane</keyword>
<evidence type="ECO:0000256" key="4">
    <source>
        <dbReference type="ARBA" id="ARBA00022692"/>
    </source>
</evidence>
<keyword evidence="5 7" id="KW-1133">Transmembrane helix</keyword>
<feature type="transmembrane region" description="Helical" evidence="7">
    <location>
        <begin position="392"/>
        <end position="415"/>
    </location>
</feature>
<dbReference type="GO" id="GO:0022857">
    <property type="term" value="F:transmembrane transporter activity"/>
    <property type="evidence" value="ECO:0007669"/>
    <property type="project" value="InterPro"/>
</dbReference>
<dbReference type="CDD" id="cd06173">
    <property type="entry name" value="MFS_MefA_like"/>
    <property type="match status" value="1"/>
</dbReference>
<dbReference type="STRING" id="293826.Amet_1904"/>
<dbReference type="Proteomes" id="UP000001572">
    <property type="component" value="Chromosome"/>
</dbReference>